<accession>A0A0N4Z1B3</accession>
<evidence type="ECO:0000313" key="2">
    <source>
        <dbReference type="WBParaSite" id="PTRK_0000048800.1"/>
    </source>
</evidence>
<protein>
    <submittedName>
        <fullName evidence="2">PBCV-specific basic adaptor domain-containing protein</fullName>
    </submittedName>
</protein>
<name>A0A0N4Z1B3_PARTI</name>
<dbReference type="AlphaFoldDB" id="A0A0N4Z1B3"/>
<sequence>MKKNIRVRYPVRNIKVTHSINDKIAMKKEKLIVQPNIPFLMKPLRYIKTTQLSSPNNFGFMYRREGVKYSPTNMAEVTGRLTRKASRSQLLKFDADGRHVIFNRPYGSKIS</sequence>
<dbReference type="WBParaSite" id="PTRK_0000048800.1">
    <property type="protein sequence ID" value="PTRK_0000048800.1"/>
    <property type="gene ID" value="PTRK_0000048800"/>
</dbReference>
<keyword evidence="1" id="KW-1185">Reference proteome</keyword>
<proteinExistence type="predicted"/>
<dbReference type="Proteomes" id="UP000038045">
    <property type="component" value="Unplaced"/>
</dbReference>
<evidence type="ECO:0000313" key="1">
    <source>
        <dbReference type="Proteomes" id="UP000038045"/>
    </source>
</evidence>
<reference evidence="2" key="1">
    <citation type="submission" date="2017-02" db="UniProtKB">
        <authorList>
            <consortium name="WormBaseParasite"/>
        </authorList>
    </citation>
    <scope>IDENTIFICATION</scope>
</reference>
<organism evidence="1 2">
    <name type="scientific">Parastrongyloides trichosuri</name>
    <name type="common">Possum-specific nematode worm</name>
    <dbReference type="NCBI Taxonomy" id="131310"/>
    <lineage>
        <taxon>Eukaryota</taxon>
        <taxon>Metazoa</taxon>
        <taxon>Ecdysozoa</taxon>
        <taxon>Nematoda</taxon>
        <taxon>Chromadorea</taxon>
        <taxon>Rhabditida</taxon>
        <taxon>Tylenchina</taxon>
        <taxon>Panagrolaimomorpha</taxon>
        <taxon>Strongyloidoidea</taxon>
        <taxon>Strongyloididae</taxon>
        <taxon>Parastrongyloides</taxon>
    </lineage>
</organism>